<organism evidence="1 2">
    <name type="scientific">Xanthomonas phage SB3</name>
    <dbReference type="NCBI Taxonomy" id="3117472"/>
    <lineage>
        <taxon>Viruses</taxon>
        <taxon>Duplodnaviria</taxon>
        <taxon>Heunggongvirae</taxon>
        <taxon>Uroviricota</taxon>
        <taxon>Caudoviricetes</taxon>
        <taxon>Autographivirales</taxon>
        <taxon>Autonotataviridae</taxon>
        <taxon>Euvesivirus</taxon>
        <taxon>Euvesivirus SB3</taxon>
    </lineage>
</organism>
<reference evidence="1 2" key="1">
    <citation type="submission" date="2024-01" db="EMBL/GenBank/DDBJ databases">
        <title>Novel lytic viruses for Xanthomonas sp. and Stenotrophomonas maltophilia.</title>
        <authorList>
            <person name="Petrzik K."/>
            <person name="Brazdova S."/>
            <person name="Sovova L."/>
            <person name="Neoralova M."/>
        </authorList>
    </citation>
    <scope>NUCLEOTIDE SEQUENCE [LARGE SCALE GENOMIC DNA]</scope>
</reference>
<dbReference type="Proteomes" id="UP001386178">
    <property type="component" value="Segment"/>
</dbReference>
<name>A0ABZ2GYD8_9CAUD</name>
<evidence type="ECO:0000313" key="2">
    <source>
        <dbReference type="Proteomes" id="UP001386178"/>
    </source>
</evidence>
<keyword evidence="2" id="KW-1185">Reference proteome</keyword>
<protein>
    <submittedName>
        <fullName evidence="1">Uncharacterized protein</fullName>
    </submittedName>
</protein>
<proteinExistence type="predicted"/>
<dbReference type="EMBL" id="PP079414">
    <property type="protein sequence ID" value="WWO60255.1"/>
    <property type="molecule type" value="Genomic_DNA"/>
</dbReference>
<evidence type="ECO:0000313" key="1">
    <source>
        <dbReference type="EMBL" id="WWO60255.1"/>
    </source>
</evidence>
<sequence>MADKVVAFPFKHGVAVKVKTAGGGLAVGDTGVVIIQYQEPTADAKWVAIVRVPIATYGNHDFHILSDSLELAV</sequence>
<accession>A0ABZ2GYD8</accession>